<reference evidence="4" key="1">
    <citation type="submission" date="2017-02" db="EMBL/GenBank/DDBJ databases">
        <authorList>
            <person name="Varghese N."/>
            <person name="Submissions S."/>
        </authorList>
    </citation>
    <scope>NUCLEOTIDE SEQUENCE [LARGE SCALE GENOMIC DNA]</scope>
    <source>
        <strain evidence="4">ATCC 27094</strain>
    </source>
</reference>
<organism evidence="3 4">
    <name type="scientific">Enhydrobacter aerosaccus</name>
    <dbReference type="NCBI Taxonomy" id="225324"/>
    <lineage>
        <taxon>Bacteria</taxon>
        <taxon>Pseudomonadati</taxon>
        <taxon>Pseudomonadota</taxon>
        <taxon>Alphaproteobacteria</taxon>
        <taxon>Hyphomicrobiales</taxon>
        <taxon>Enhydrobacter</taxon>
    </lineage>
</organism>
<dbReference type="RefSeq" id="WP_085935343.1">
    <property type="nucleotide sequence ID" value="NZ_FUWJ01000004.1"/>
</dbReference>
<accession>A0A1T4R7V7</accession>
<feature type="compositionally biased region" description="Pro residues" evidence="1">
    <location>
        <begin position="73"/>
        <end position="84"/>
    </location>
</feature>
<dbReference type="AlphaFoldDB" id="A0A1T4R7V7"/>
<evidence type="ECO:0000256" key="2">
    <source>
        <dbReference type="SAM" id="SignalP"/>
    </source>
</evidence>
<keyword evidence="4" id="KW-1185">Reference proteome</keyword>
<gene>
    <name evidence="3" type="ORF">SAMN02745126_03663</name>
</gene>
<evidence type="ECO:0000313" key="4">
    <source>
        <dbReference type="Proteomes" id="UP000190092"/>
    </source>
</evidence>
<feature type="region of interest" description="Disordered" evidence="1">
    <location>
        <begin position="47"/>
        <end position="84"/>
    </location>
</feature>
<dbReference type="STRING" id="225324.SAMN02745126_03663"/>
<keyword evidence="2" id="KW-0732">Signal</keyword>
<protein>
    <submittedName>
        <fullName evidence="3">Uncharacterized protein</fullName>
    </submittedName>
</protein>
<sequence length="84" mass="8572">MRVLFWVFGSLAAAVILAVMAVAQQQSPLIPPSAPLIGIDAKSGLNSSGAAPIPDAKGGAGPQRPEKGRSLEPPRPPVQPKPAQ</sequence>
<proteinExistence type="predicted"/>
<dbReference type="EMBL" id="FUWJ01000004">
    <property type="protein sequence ID" value="SKA12094.1"/>
    <property type="molecule type" value="Genomic_DNA"/>
</dbReference>
<feature type="chain" id="PRO_5012910855" evidence="2">
    <location>
        <begin position="22"/>
        <end position="84"/>
    </location>
</feature>
<feature type="signal peptide" evidence="2">
    <location>
        <begin position="1"/>
        <end position="21"/>
    </location>
</feature>
<evidence type="ECO:0000313" key="3">
    <source>
        <dbReference type="EMBL" id="SKA12094.1"/>
    </source>
</evidence>
<evidence type="ECO:0000256" key="1">
    <source>
        <dbReference type="SAM" id="MobiDB-lite"/>
    </source>
</evidence>
<dbReference type="Proteomes" id="UP000190092">
    <property type="component" value="Unassembled WGS sequence"/>
</dbReference>
<name>A0A1T4R7V7_9HYPH</name>